<dbReference type="Proteomes" id="UP001489004">
    <property type="component" value="Unassembled WGS sequence"/>
</dbReference>
<feature type="compositionally biased region" description="Low complexity" evidence="1">
    <location>
        <begin position="292"/>
        <end position="303"/>
    </location>
</feature>
<feature type="compositionally biased region" description="Low complexity" evidence="1">
    <location>
        <begin position="565"/>
        <end position="576"/>
    </location>
</feature>
<feature type="region of interest" description="Disordered" evidence="1">
    <location>
        <begin position="531"/>
        <end position="576"/>
    </location>
</feature>
<dbReference type="EMBL" id="JALJOR010000006">
    <property type="protein sequence ID" value="KAK9815214.1"/>
    <property type="molecule type" value="Genomic_DNA"/>
</dbReference>
<keyword evidence="3" id="KW-1185">Reference proteome</keyword>
<feature type="region of interest" description="Disordered" evidence="1">
    <location>
        <begin position="199"/>
        <end position="382"/>
    </location>
</feature>
<comment type="caution">
    <text evidence="2">The sequence shown here is derived from an EMBL/GenBank/DDBJ whole genome shotgun (WGS) entry which is preliminary data.</text>
</comment>
<evidence type="ECO:0000256" key="1">
    <source>
        <dbReference type="SAM" id="MobiDB-lite"/>
    </source>
</evidence>
<dbReference type="AlphaFoldDB" id="A0AAW1Q019"/>
<protein>
    <submittedName>
        <fullName evidence="2">Uncharacterized protein</fullName>
    </submittedName>
</protein>
<evidence type="ECO:0000313" key="3">
    <source>
        <dbReference type="Proteomes" id="UP001489004"/>
    </source>
</evidence>
<feature type="compositionally biased region" description="Polar residues" evidence="1">
    <location>
        <begin position="304"/>
        <end position="318"/>
    </location>
</feature>
<proteinExistence type="predicted"/>
<sequence length="621" mass="66652">HAHLLNHPRPLACKASSSSGGQVEAREQEVVRALLLGYYASRNRSLFAAKCLVETLIDTFQEGMSIKRIELALTFAALQSGGTLMAPLEQEVVLSWAALVFLTLREVDVPLYPEVENSDPHADTSFSAMALGMQRFVKQTIKMYREGFDSRRLLLQQSLAKEGGLTEATMSPSVKMMQQNTRLIVITLEVLQARGLLTLEPPTDSASGVDRSDGRQTDQPRPNQPAPMRALPRKPGSLAEMNSAGSSSGGRASRKRTTVPRKAPHPTNTAESGPRPEGDGVGSSAAPNEQESGSGSSADAHAGTQQQESASSADPSTILSGAEASTSSSLTSEHAHATGSSHRSTSSAHNQPLPQRGEGHTAGDARGEAASAADEDHAGNHEPSTDLRLIAVRLLMAFMGAALESRYAADVFVEEAWQCYRAGYSVQDLYSQLNEEEFQQSGGLIPIGVEGTREKQQINARLFARWLSLVYMTLVQLGLPYPGAARRSGWAWVLDDTSTDEDVIEAHRLSDFVGNTLKNAESVSSFGSAAQVSADAHAEPESEAARLVRQHKEEVQSRQGAHSGQQEQPAAAQKQPPSFVVLEDPGLNKTSSSLAVFRQQMMLILMARDLVNRQASVPGAA</sequence>
<accession>A0AAW1Q019</accession>
<feature type="compositionally biased region" description="Basic and acidic residues" evidence="1">
    <location>
        <begin position="357"/>
        <end position="367"/>
    </location>
</feature>
<organism evidence="2 3">
    <name type="scientific">[Myrmecia] bisecta</name>
    <dbReference type="NCBI Taxonomy" id="41462"/>
    <lineage>
        <taxon>Eukaryota</taxon>
        <taxon>Viridiplantae</taxon>
        <taxon>Chlorophyta</taxon>
        <taxon>core chlorophytes</taxon>
        <taxon>Trebouxiophyceae</taxon>
        <taxon>Trebouxiales</taxon>
        <taxon>Trebouxiaceae</taxon>
        <taxon>Myrmecia</taxon>
    </lineage>
</organism>
<feature type="compositionally biased region" description="Low complexity" evidence="1">
    <location>
        <begin position="319"/>
        <end position="332"/>
    </location>
</feature>
<feature type="compositionally biased region" description="Basic residues" evidence="1">
    <location>
        <begin position="252"/>
        <end position="264"/>
    </location>
</feature>
<evidence type="ECO:0000313" key="2">
    <source>
        <dbReference type="EMBL" id="KAK9815214.1"/>
    </source>
</evidence>
<feature type="compositionally biased region" description="Polar residues" evidence="1">
    <location>
        <begin position="338"/>
        <end position="353"/>
    </location>
</feature>
<gene>
    <name evidence="2" type="ORF">WJX72_000077</name>
</gene>
<feature type="compositionally biased region" description="Basic and acidic residues" evidence="1">
    <location>
        <begin position="536"/>
        <end position="556"/>
    </location>
</feature>
<feature type="non-terminal residue" evidence="2">
    <location>
        <position position="1"/>
    </location>
</feature>
<name>A0AAW1Q019_9CHLO</name>
<reference evidence="2 3" key="1">
    <citation type="journal article" date="2024" name="Nat. Commun.">
        <title>Phylogenomics reveals the evolutionary origins of lichenization in chlorophyte algae.</title>
        <authorList>
            <person name="Puginier C."/>
            <person name="Libourel C."/>
            <person name="Otte J."/>
            <person name="Skaloud P."/>
            <person name="Haon M."/>
            <person name="Grisel S."/>
            <person name="Petersen M."/>
            <person name="Berrin J.G."/>
            <person name="Delaux P.M."/>
            <person name="Dal Grande F."/>
            <person name="Keller J."/>
        </authorList>
    </citation>
    <scope>NUCLEOTIDE SEQUENCE [LARGE SCALE GENOMIC DNA]</scope>
    <source>
        <strain evidence="2 3">SAG 2043</strain>
    </source>
</reference>